<dbReference type="PANTHER" id="PTHR43124:SF3">
    <property type="entry name" value="CHLORAMPHENICOL EFFLUX PUMP RV0191"/>
    <property type="match status" value="1"/>
</dbReference>
<sequence length="384" mass="42126">MKKYSLLFFLTMFIIGTDTFLISPLLPTLANLYNINSSVSGWMVSAYAIGYAVFALISGPISDGRDRKKVMTYGLIAFTISTFLCGFATSFPLMLLFRLFAGISASFITPQVWASIPIVVDKKYIVQVMGYATAGLSVSQMAGVPIGGYLANFSWQTPFYTIAFASLILLILIHIFLPKLEIGKANRISFTEAYKNILTNKKSVSYLIAYFVFQTGSFTAITFISTWFTNDFNMSLTNISTAIIAIGAGNLLGSLFGSQLVKKFGLQRTFKTELLTLIILYLILPFANNFWVAEILLIIIYINNGFIFPLFMATLQGTVENARSTISSLSNAVMYLGETIAGIVGGVLFVKFTGFSGISVFAAIMIALSWLLYAQAGAFKKDKS</sequence>
<dbReference type="InterPro" id="IPR020846">
    <property type="entry name" value="MFS_dom"/>
</dbReference>
<evidence type="ECO:0000256" key="4">
    <source>
        <dbReference type="ARBA" id="ARBA00022692"/>
    </source>
</evidence>
<feature type="transmembrane region" description="Helical" evidence="7">
    <location>
        <begin position="128"/>
        <end position="151"/>
    </location>
</feature>
<feature type="transmembrane region" description="Helical" evidence="7">
    <location>
        <begin position="274"/>
        <end position="292"/>
    </location>
</feature>
<evidence type="ECO:0000313" key="10">
    <source>
        <dbReference type="Proteomes" id="UP001529255"/>
    </source>
</evidence>
<feature type="transmembrane region" description="Helical" evidence="7">
    <location>
        <begin position="157"/>
        <end position="177"/>
    </location>
</feature>
<feature type="transmembrane region" description="Helical" evidence="7">
    <location>
        <begin position="39"/>
        <end position="58"/>
    </location>
</feature>
<feature type="transmembrane region" description="Helical" evidence="7">
    <location>
        <begin position="204"/>
        <end position="228"/>
    </location>
</feature>
<evidence type="ECO:0000256" key="2">
    <source>
        <dbReference type="ARBA" id="ARBA00022448"/>
    </source>
</evidence>
<feature type="transmembrane region" description="Helical" evidence="7">
    <location>
        <begin position="7"/>
        <end position="27"/>
    </location>
</feature>
<keyword evidence="10" id="KW-1185">Reference proteome</keyword>
<dbReference type="InterPro" id="IPR001958">
    <property type="entry name" value="Tet-R_TetA/multi-R_MdtG-like"/>
</dbReference>
<dbReference type="EMBL" id="JASUZV010000014">
    <property type="protein sequence ID" value="MDL5044237.1"/>
    <property type="molecule type" value="Genomic_DNA"/>
</dbReference>
<feature type="transmembrane region" description="Helical" evidence="7">
    <location>
        <begin position="234"/>
        <end position="253"/>
    </location>
</feature>
<comment type="caution">
    <text evidence="9">The sequence shown here is derived from an EMBL/GenBank/DDBJ whole genome shotgun (WGS) entry which is preliminary data.</text>
</comment>
<feature type="transmembrane region" description="Helical" evidence="7">
    <location>
        <begin position="355"/>
        <end position="374"/>
    </location>
</feature>
<keyword evidence="6 7" id="KW-0472">Membrane</keyword>
<feature type="transmembrane region" description="Helical" evidence="7">
    <location>
        <begin position="329"/>
        <end position="349"/>
    </location>
</feature>
<proteinExistence type="predicted"/>
<name>A0ABT7LUB6_9STRE</name>
<feature type="transmembrane region" description="Helical" evidence="7">
    <location>
        <begin position="70"/>
        <end position="89"/>
    </location>
</feature>
<reference evidence="9 10" key="1">
    <citation type="submission" date="2023-06" db="EMBL/GenBank/DDBJ databases">
        <title>A potential novel species of Streptococcus isolated from human milk sample.</title>
        <authorList>
            <person name="Nguyen H.V."/>
            <person name="Trinh A.T.V."/>
            <person name="Hoang A.T.L."/>
            <person name="Bui L.N.H."/>
            <person name="Tran Q.T.L."/>
            <person name="Trinh T."/>
        </authorList>
    </citation>
    <scope>NUCLEOTIDE SEQUENCE [LARGE SCALE GENOMIC DNA]</scope>
    <source>
        <strain evidence="9 10">VTCC 12812</strain>
    </source>
</reference>
<evidence type="ECO:0000256" key="3">
    <source>
        <dbReference type="ARBA" id="ARBA00022475"/>
    </source>
</evidence>
<evidence type="ECO:0000256" key="1">
    <source>
        <dbReference type="ARBA" id="ARBA00004651"/>
    </source>
</evidence>
<keyword evidence="3" id="KW-1003">Cell membrane</keyword>
<dbReference type="CDD" id="cd17324">
    <property type="entry name" value="MFS_NepI_like"/>
    <property type="match status" value="1"/>
</dbReference>
<dbReference type="Gene3D" id="1.20.1250.20">
    <property type="entry name" value="MFS general substrate transporter like domains"/>
    <property type="match status" value="1"/>
</dbReference>
<comment type="subcellular location">
    <subcellularLocation>
        <location evidence="1">Cell membrane</location>
        <topology evidence="1">Multi-pass membrane protein</topology>
    </subcellularLocation>
</comment>
<dbReference type="InterPro" id="IPR036259">
    <property type="entry name" value="MFS_trans_sf"/>
</dbReference>
<evidence type="ECO:0000256" key="6">
    <source>
        <dbReference type="ARBA" id="ARBA00023136"/>
    </source>
</evidence>
<dbReference type="SUPFAM" id="SSF103473">
    <property type="entry name" value="MFS general substrate transporter"/>
    <property type="match status" value="1"/>
</dbReference>
<evidence type="ECO:0000313" key="9">
    <source>
        <dbReference type="EMBL" id="MDL5044237.1"/>
    </source>
</evidence>
<organism evidence="9 10">
    <name type="scientific">Streptococcus raffinosi</name>
    <dbReference type="NCBI Taxonomy" id="3053355"/>
    <lineage>
        <taxon>Bacteria</taxon>
        <taxon>Bacillati</taxon>
        <taxon>Bacillota</taxon>
        <taxon>Bacilli</taxon>
        <taxon>Lactobacillales</taxon>
        <taxon>Streptococcaceae</taxon>
        <taxon>Streptococcus</taxon>
    </lineage>
</organism>
<keyword evidence="4 7" id="KW-0812">Transmembrane</keyword>
<keyword evidence="2" id="KW-0813">Transport</keyword>
<dbReference type="InterPro" id="IPR050189">
    <property type="entry name" value="MFS_Efflux_Transporters"/>
</dbReference>
<feature type="transmembrane region" description="Helical" evidence="7">
    <location>
        <begin position="95"/>
        <end position="116"/>
    </location>
</feature>
<accession>A0ABT7LUB6</accession>
<dbReference type="PANTHER" id="PTHR43124">
    <property type="entry name" value="PURINE EFFLUX PUMP PBUE"/>
    <property type="match status" value="1"/>
</dbReference>
<dbReference type="PRINTS" id="PR01035">
    <property type="entry name" value="TCRTETA"/>
</dbReference>
<evidence type="ECO:0000259" key="8">
    <source>
        <dbReference type="PROSITE" id="PS50850"/>
    </source>
</evidence>
<dbReference type="PROSITE" id="PS50850">
    <property type="entry name" value="MFS"/>
    <property type="match status" value="1"/>
</dbReference>
<protein>
    <submittedName>
        <fullName evidence="9">MFS transporter</fullName>
    </submittedName>
</protein>
<dbReference type="Proteomes" id="UP001529255">
    <property type="component" value="Unassembled WGS sequence"/>
</dbReference>
<keyword evidence="5 7" id="KW-1133">Transmembrane helix</keyword>
<evidence type="ECO:0000256" key="5">
    <source>
        <dbReference type="ARBA" id="ARBA00022989"/>
    </source>
</evidence>
<feature type="transmembrane region" description="Helical" evidence="7">
    <location>
        <begin position="298"/>
        <end position="317"/>
    </location>
</feature>
<gene>
    <name evidence="9" type="ORF">QRD39_08995</name>
</gene>
<dbReference type="Pfam" id="PF07690">
    <property type="entry name" value="MFS_1"/>
    <property type="match status" value="1"/>
</dbReference>
<dbReference type="RefSeq" id="WP_008536252.1">
    <property type="nucleotide sequence ID" value="NZ_JASUZV010000014.1"/>
</dbReference>
<evidence type="ECO:0000256" key="7">
    <source>
        <dbReference type="SAM" id="Phobius"/>
    </source>
</evidence>
<feature type="domain" description="Major facilitator superfamily (MFS) profile" evidence="8">
    <location>
        <begin position="4"/>
        <end position="377"/>
    </location>
</feature>
<dbReference type="InterPro" id="IPR011701">
    <property type="entry name" value="MFS"/>
</dbReference>